<dbReference type="Pfam" id="PF01429">
    <property type="entry name" value="MBD"/>
    <property type="match status" value="1"/>
</dbReference>
<sequence>MNLINVNDDVKDEPGCSECEYKFPLEIDKIEHSAMHQSSNKIIGPDDIAIENDNFVCMQANLKCEKNIEPSTRLSDTPIINHIQAHIPVVKRESCSDEEISTDENYHEREIGENKLKLEHIHIKDELIPYVSTHQINEHGDIHHTKTPKSSLALRLLRIPGLTPLSQSNSQQIHRKKEMHSIHNNGNIFTEVGIMNNENINYMSDMLSSKSELSQTYLDFPKYSQGLSLKKNKALTTSIEVEVDNTGIYIPPGWKRKLYKTPSPCKRFVVYDCIYLTKLGTKIRLKRDACDYLIVNPHADVDVERLNFKLPTYKYWDSGKKKLMFENNSYRNSHTPNIPMNVNMHAPNILENVDYHTSNIPVNVNLHAPNTPVNVTLHPPNIPENVDVHTSNISVNENLIACAKYPCECKLHAPNIPENVDLHTSNGPMKLKQRVFGYMVEIDVDNTGKYIPEGWQRKVYRRFKGARTSIGRYVVKYISPSGRSVGCKSDLSEYIRYLQGQGIKESVEVDKMDFSIKSHNLSTWSSRRRPYKEEVEVDNTDIYVPGGWQRKLYKYPRRNSEEFHFICYISPFNKEIRSFKEMKAYLRYLNRKGNLLLLDVERIDFSIPCHMTKNKDN</sequence>
<protein>
    <recommendedName>
        <fullName evidence="1">MBD domain-containing protein</fullName>
    </recommendedName>
</protein>
<evidence type="ECO:0000313" key="2">
    <source>
        <dbReference type="EMBL" id="CAL4215186.1"/>
    </source>
</evidence>
<dbReference type="InterPro" id="IPR016177">
    <property type="entry name" value="DNA-bd_dom_sf"/>
</dbReference>
<dbReference type="SUPFAM" id="SSF54171">
    <property type="entry name" value="DNA-binding domain"/>
    <property type="match status" value="3"/>
</dbReference>
<gene>
    <name evidence="2" type="ORF">MNOR_LOCUS38688</name>
</gene>
<dbReference type="EMBL" id="CAXKWB010090728">
    <property type="protein sequence ID" value="CAL4215186.1"/>
    <property type="molecule type" value="Genomic_DNA"/>
</dbReference>
<feature type="domain" description="MBD" evidence="1">
    <location>
        <begin position="441"/>
        <end position="519"/>
    </location>
</feature>
<dbReference type="PROSITE" id="PS50982">
    <property type="entry name" value="MBD"/>
    <property type="match status" value="2"/>
</dbReference>
<dbReference type="InterPro" id="IPR001739">
    <property type="entry name" value="Methyl_CpG_DNA-bd"/>
</dbReference>
<evidence type="ECO:0000259" key="1">
    <source>
        <dbReference type="PROSITE" id="PS50982"/>
    </source>
</evidence>
<keyword evidence="3" id="KW-1185">Reference proteome</keyword>
<dbReference type="AlphaFoldDB" id="A0AAV2SMN4"/>
<dbReference type="Proteomes" id="UP001497623">
    <property type="component" value="Unassembled WGS sequence"/>
</dbReference>
<organism evidence="2 3">
    <name type="scientific">Meganyctiphanes norvegica</name>
    <name type="common">Northern krill</name>
    <name type="synonym">Thysanopoda norvegica</name>
    <dbReference type="NCBI Taxonomy" id="48144"/>
    <lineage>
        <taxon>Eukaryota</taxon>
        <taxon>Metazoa</taxon>
        <taxon>Ecdysozoa</taxon>
        <taxon>Arthropoda</taxon>
        <taxon>Crustacea</taxon>
        <taxon>Multicrustacea</taxon>
        <taxon>Malacostraca</taxon>
        <taxon>Eumalacostraca</taxon>
        <taxon>Eucarida</taxon>
        <taxon>Euphausiacea</taxon>
        <taxon>Euphausiidae</taxon>
        <taxon>Meganyctiphanes</taxon>
    </lineage>
</organism>
<dbReference type="Gene3D" id="3.30.890.10">
    <property type="entry name" value="Methyl-cpg-binding Protein 2, Chain A"/>
    <property type="match status" value="1"/>
</dbReference>
<reference evidence="2 3" key="1">
    <citation type="submission" date="2024-05" db="EMBL/GenBank/DDBJ databases">
        <authorList>
            <person name="Wallberg A."/>
        </authorList>
    </citation>
    <scope>NUCLEOTIDE SEQUENCE [LARGE SCALE GENOMIC DNA]</scope>
</reference>
<comment type="caution">
    <text evidence="2">The sequence shown here is derived from an EMBL/GenBank/DDBJ whole genome shotgun (WGS) entry which is preliminary data.</text>
</comment>
<evidence type="ECO:0000313" key="3">
    <source>
        <dbReference type="Proteomes" id="UP001497623"/>
    </source>
</evidence>
<accession>A0AAV2SMN4</accession>
<feature type="domain" description="MBD" evidence="1">
    <location>
        <begin position="534"/>
        <end position="610"/>
    </location>
</feature>
<name>A0AAV2SMN4_MEGNR</name>
<proteinExistence type="predicted"/>
<dbReference type="GO" id="GO:0003677">
    <property type="term" value="F:DNA binding"/>
    <property type="evidence" value="ECO:0007669"/>
    <property type="project" value="InterPro"/>
</dbReference>